<sequence>MRIYVTNVFVDDQDKALAFYTDKLGFQLKYNVPVGEFRWLTVVSKDQPDGTQLLLEPSNHRAVGPYKQALYEDGIPAASFQVDDLDAEFARLKALGVHFTLEPTDAGPVRVAVIDDTCGNLIQLMQMK</sequence>
<feature type="domain" description="VOC" evidence="1">
    <location>
        <begin position="1"/>
        <end position="127"/>
    </location>
</feature>
<evidence type="ECO:0000313" key="2">
    <source>
        <dbReference type="EMBL" id="KML49389.1"/>
    </source>
</evidence>
<dbReference type="Pfam" id="PF00903">
    <property type="entry name" value="Glyoxalase"/>
    <property type="match status" value="1"/>
</dbReference>
<evidence type="ECO:0000313" key="3">
    <source>
        <dbReference type="Proteomes" id="UP000036338"/>
    </source>
</evidence>
<name>A0A0J5WKZ4_BURCE</name>
<reference evidence="2 3" key="1">
    <citation type="submission" date="2015-05" db="EMBL/GenBank/DDBJ databases">
        <title>Draft genome of Burkholderia cepacia LK29.</title>
        <authorList>
            <person name="Chan X.Y."/>
        </authorList>
    </citation>
    <scope>NUCLEOTIDE SEQUENCE [LARGE SCALE GENOMIC DNA]</scope>
    <source>
        <strain evidence="2 3">LK29</strain>
    </source>
</reference>
<dbReference type="RefSeq" id="WP_048250014.1">
    <property type="nucleotide sequence ID" value="NZ_LDWR01000050.1"/>
</dbReference>
<dbReference type="GO" id="GO:0051213">
    <property type="term" value="F:dioxygenase activity"/>
    <property type="evidence" value="ECO:0007669"/>
    <property type="project" value="UniProtKB-KW"/>
</dbReference>
<protein>
    <submittedName>
        <fullName evidence="2">Glyoxalase/bleomycin resistance protein/dioxygenase</fullName>
    </submittedName>
</protein>
<dbReference type="PANTHER" id="PTHR36437">
    <property type="entry name" value="GLYOXALASE/BLEOMYCIN RESISTANCE PROTEIN/DIOXYGENASE"/>
    <property type="match status" value="1"/>
</dbReference>
<dbReference type="CDD" id="cd07263">
    <property type="entry name" value="VOC_like"/>
    <property type="match status" value="1"/>
</dbReference>
<dbReference type="PROSITE" id="PS51819">
    <property type="entry name" value="VOC"/>
    <property type="match status" value="1"/>
</dbReference>
<keyword evidence="2" id="KW-0223">Dioxygenase</keyword>
<dbReference type="Gene3D" id="3.10.180.10">
    <property type="entry name" value="2,3-Dihydroxybiphenyl 1,2-Dioxygenase, domain 1"/>
    <property type="match status" value="1"/>
</dbReference>
<proteinExistence type="predicted"/>
<dbReference type="SUPFAM" id="SSF54593">
    <property type="entry name" value="Glyoxalase/Bleomycin resistance protein/Dihydroxybiphenyl dioxygenase"/>
    <property type="match status" value="1"/>
</dbReference>
<dbReference type="EMBL" id="LDWR01000050">
    <property type="protein sequence ID" value="KML49389.1"/>
    <property type="molecule type" value="Genomic_DNA"/>
</dbReference>
<dbReference type="InterPro" id="IPR004360">
    <property type="entry name" value="Glyas_Fos-R_dOase_dom"/>
</dbReference>
<dbReference type="InterPro" id="IPR037523">
    <property type="entry name" value="VOC_core"/>
</dbReference>
<organism evidence="2 3">
    <name type="scientific">Burkholderia cepacia</name>
    <name type="common">Pseudomonas cepacia</name>
    <dbReference type="NCBI Taxonomy" id="292"/>
    <lineage>
        <taxon>Bacteria</taxon>
        <taxon>Pseudomonadati</taxon>
        <taxon>Pseudomonadota</taxon>
        <taxon>Betaproteobacteria</taxon>
        <taxon>Burkholderiales</taxon>
        <taxon>Burkholderiaceae</taxon>
        <taxon>Burkholderia</taxon>
        <taxon>Burkholderia cepacia complex</taxon>
    </lineage>
</organism>
<dbReference type="AlphaFoldDB" id="A0A0J5WKZ4"/>
<dbReference type="Proteomes" id="UP000036338">
    <property type="component" value="Unassembled WGS sequence"/>
</dbReference>
<evidence type="ECO:0000259" key="1">
    <source>
        <dbReference type="PROSITE" id="PS51819"/>
    </source>
</evidence>
<dbReference type="InterPro" id="IPR029068">
    <property type="entry name" value="Glyas_Bleomycin-R_OHBP_Dase"/>
</dbReference>
<gene>
    <name evidence="2" type="ORF">VL15_28450</name>
</gene>
<accession>A0A0J5WKZ4</accession>
<dbReference type="PATRIC" id="fig|292.27.peg.6279"/>
<comment type="caution">
    <text evidence="2">The sequence shown here is derived from an EMBL/GenBank/DDBJ whole genome shotgun (WGS) entry which is preliminary data.</text>
</comment>
<keyword evidence="2" id="KW-0560">Oxidoreductase</keyword>
<dbReference type="PANTHER" id="PTHR36437:SF2">
    <property type="entry name" value="GLYOXALASE_BLEOMYCIN RESISTANCE PROTEIN_DIOXYGENASE"/>
    <property type="match status" value="1"/>
</dbReference>